<dbReference type="OrthoDB" id="6078963at2"/>
<dbReference type="EMBL" id="CP010904">
    <property type="protein sequence ID" value="AKJ63399.1"/>
    <property type="molecule type" value="Genomic_DNA"/>
</dbReference>
<reference evidence="1 2" key="2">
    <citation type="journal article" date="2016" name="ISME J.">
        <title>Characterization of the first cultured representative of Verrucomicrobia subdivision 5 indicates the proposal of a novel phylum.</title>
        <authorList>
            <person name="Spring S."/>
            <person name="Bunk B."/>
            <person name="Sproer C."/>
            <person name="Schumann P."/>
            <person name="Rohde M."/>
            <person name="Tindall B.J."/>
            <person name="Klenk H.P."/>
        </authorList>
    </citation>
    <scope>NUCLEOTIDE SEQUENCE [LARGE SCALE GENOMIC DNA]</scope>
    <source>
        <strain evidence="1 2">L21-Fru-AB</strain>
    </source>
</reference>
<dbReference type="Proteomes" id="UP000035268">
    <property type="component" value="Chromosome"/>
</dbReference>
<evidence type="ECO:0000313" key="2">
    <source>
        <dbReference type="Proteomes" id="UP000035268"/>
    </source>
</evidence>
<reference evidence="2" key="1">
    <citation type="submission" date="2015-02" db="EMBL/GenBank/DDBJ databases">
        <title>Description and complete genome sequence of the first cultured representative of the subdivision 5 of the Verrucomicrobia phylum.</title>
        <authorList>
            <person name="Spring S."/>
            <person name="Bunk B."/>
            <person name="Sproer C."/>
            <person name="Klenk H.-P."/>
        </authorList>
    </citation>
    <scope>NUCLEOTIDE SEQUENCE [LARGE SCALE GENOMIC DNA]</scope>
    <source>
        <strain evidence="2">L21-Fru-AB</strain>
    </source>
</reference>
<organism evidence="1 2">
    <name type="scientific">Kiritimatiella glycovorans</name>
    <dbReference type="NCBI Taxonomy" id="1307763"/>
    <lineage>
        <taxon>Bacteria</taxon>
        <taxon>Pseudomonadati</taxon>
        <taxon>Kiritimatiellota</taxon>
        <taxon>Kiritimatiellia</taxon>
        <taxon>Kiritimatiellales</taxon>
        <taxon>Kiritimatiellaceae</taxon>
        <taxon>Kiritimatiella</taxon>
    </lineage>
</organism>
<evidence type="ECO:0008006" key="3">
    <source>
        <dbReference type="Google" id="ProtNLM"/>
    </source>
</evidence>
<evidence type="ECO:0000313" key="1">
    <source>
        <dbReference type="EMBL" id="AKJ63399.1"/>
    </source>
</evidence>
<accession>A0A0G3EGZ1</accession>
<name>A0A0G3EGZ1_9BACT</name>
<dbReference type="AlphaFoldDB" id="A0A0G3EGZ1"/>
<proteinExistence type="predicted"/>
<gene>
    <name evidence="1" type="ORF">L21SP4_00113</name>
</gene>
<dbReference type="KEGG" id="vbl:L21SP4_00113"/>
<dbReference type="STRING" id="1307763.L21SP4_00113"/>
<protein>
    <recommendedName>
        <fullName evidence="3">Copper resistance protein B</fullName>
    </recommendedName>
</protein>
<dbReference type="RefSeq" id="WP_052880835.1">
    <property type="nucleotide sequence ID" value="NZ_CP010904.1"/>
</dbReference>
<keyword evidence="2" id="KW-1185">Reference proteome</keyword>
<dbReference type="SUPFAM" id="SSF56935">
    <property type="entry name" value="Porins"/>
    <property type="match status" value="1"/>
</dbReference>
<sequence length="169" mass="18441">MTLGAWYAQGTRDAYDELNLYAEYGVAWKGFEFYAGYTRLEFIIDDAFDHEFGAGVASPSWGPWTLGVDYVYSTEADGAFVEAGLEGAFPLLEERVVLVPALVEGVDFGYASPEYDGPNHLEARLTAIVPVSDDVELSAYLAHSWGQGDVDRDGGKDLTWGGMGAAWTF</sequence>